<dbReference type="Proteomes" id="UP000054770">
    <property type="component" value="Unassembled WGS sequence"/>
</dbReference>
<dbReference type="OrthoDB" id="9009687at2"/>
<dbReference type="AlphaFoldDB" id="A0A158J9G1"/>
<evidence type="ECO:0000313" key="2">
    <source>
        <dbReference type="Proteomes" id="UP000054770"/>
    </source>
</evidence>
<protein>
    <submittedName>
        <fullName evidence="1">Uncharacterized protein</fullName>
    </submittedName>
</protein>
<comment type="caution">
    <text evidence="1">The sequence shown here is derived from an EMBL/GenBank/DDBJ whole genome shotgun (WGS) entry which is preliminary data.</text>
</comment>
<dbReference type="RefSeq" id="WP_125482960.1">
    <property type="nucleotide sequence ID" value="NZ_FCON02000037.1"/>
</dbReference>
<organism evidence="1 2">
    <name type="scientific">Caballeronia choica</name>
    <dbReference type="NCBI Taxonomy" id="326476"/>
    <lineage>
        <taxon>Bacteria</taxon>
        <taxon>Pseudomonadati</taxon>
        <taxon>Pseudomonadota</taxon>
        <taxon>Betaproteobacteria</taxon>
        <taxon>Burkholderiales</taxon>
        <taxon>Burkholderiaceae</taxon>
        <taxon>Caballeronia</taxon>
    </lineage>
</organism>
<name>A0A158J9G1_9BURK</name>
<dbReference type="EMBL" id="FCON02000037">
    <property type="protein sequence ID" value="SAL65143.1"/>
    <property type="molecule type" value="Genomic_DNA"/>
</dbReference>
<evidence type="ECO:0000313" key="1">
    <source>
        <dbReference type="EMBL" id="SAL65143.1"/>
    </source>
</evidence>
<keyword evidence="2" id="KW-1185">Reference proteome</keyword>
<proteinExistence type="predicted"/>
<accession>A0A158J9G1</accession>
<gene>
    <name evidence="1" type="ORF">AWB68_03585</name>
</gene>
<reference evidence="1" key="1">
    <citation type="submission" date="2016-01" db="EMBL/GenBank/DDBJ databases">
        <authorList>
            <person name="Peeters C."/>
        </authorList>
    </citation>
    <scope>NUCLEOTIDE SEQUENCE [LARGE SCALE GENOMIC DNA]</scope>
    <source>
        <strain evidence="1">LMG 22940</strain>
    </source>
</reference>
<sequence length="93" mass="10299">MKPQDRAVIVYFDAETGVLKGCATFLSKLEPVIQQRVSVDLPFDSHDAITDEDARKIGGYVIMLIAGGEPGLREKLQITTAEPMDWAPIKRPE</sequence>